<evidence type="ECO:0000259" key="2">
    <source>
        <dbReference type="Pfam" id="PF18902"/>
    </source>
</evidence>
<name>A0A177NNB6_9GAMM</name>
<protein>
    <recommendedName>
        <fullName evidence="2">DUF5658 domain-containing protein</fullName>
    </recommendedName>
</protein>
<keyword evidence="1" id="KW-1133">Transmembrane helix</keyword>
<keyword evidence="1" id="KW-0812">Transmembrane</keyword>
<evidence type="ECO:0000256" key="1">
    <source>
        <dbReference type="SAM" id="Phobius"/>
    </source>
</evidence>
<feature type="transmembrane region" description="Helical" evidence="1">
    <location>
        <begin position="50"/>
        <end position="73"/>
    </location>
</feature>
<keyword evidence="1" id="KW-0472">Membrane</keyword>
<feature type="domain" description="DUF5658" evidence="2">
    <location>
        <begin position="55"/>
        <end position="145"/>
    </location>
</feature>
<dbReference type="AlphaFoldDB" id="A0A177NNB6"/>
<dbReference type="Pfam" id="PF18902">
    <property type="entry name" value="DUF5658"/>
    <property type="match status" value="1"/>
</dbReference>
<gene>
    <name evidence="3" type="ORF">A1355_04310</name>
</gene>
<feature type="transmembrane region" description="Helical" evidence="1">
    <location>
        <begin position="85"/>
        <end position="112"/>
    </location>
</feature>
<dbReference type="InterPro" id="IPR043717">
    <property type="entry name" value="DUF5658"/>
</dbReference>
<evidence type="ECO:0000313" key="3">
    <source>
        <dbReference type="EMBL" id="OAI19578.1"/>
    </source>
</evidence>
<keyword evidence="4" id="KW-1185">Reference proteome</keyword>
<reference evidence="4" key="1">
    <citation type="submission" date="2016-03" db="EMBL/GenBank/DDBJ databases">
        <authorList>
            <person name="Heylen K."/>
            <person name="De Vos P."/>
            <person name="Vekeman B."/>
        </authorList>
    </citation>
    <scope>NUCLEOTIDE SEQUENCE [LARGE SCALE GENOMIC DNA]</scope>
    <source>
        <strain evidence="4">R-45383</strain>
    </source>
</reference>
<evidence type="ECO:0000313" key="4">
    <source>
        <dbReference type="Proteomes" id="UP000077628"/>
    </source>
</evidence>
<proteinExistence type="predicted"/>
<accession>A0A177NNB6</accession>
<organism evidence="3 4">
    <name type="scientific">Methylomonas koyamae</name>
    <dbReference type="NCBI Taxonomy" id="702114"/>
    <lineage>
        <taxon>Bacteria</taxon>
        <taxon>Pseudomonadati</taxon>
        <taxon>Pseudomonadota</taxon>
        <taxon>Gammaproteobacteria</taxon>
        <taxon>Methylococcales</taxon>
        <taxon>Methylococcaceae</taxon>
        <taxon>Methylomonas</taxon>
    </lineage>
</organism>
<comment type="caution">
    <text evidence="3">The sequence shown here is derived from an EMBL/GenBank/DDBJ whole genome shotgun (WGS) entry which is preliminary data.</text>
</comment>
<dbReference type="Proteomes" id="UP000077628">
    <property type="component" value="Unassembled WGS sequence"/>
</dbReference>
<dbReference type="EMBL" id="LUUK01000156">
    <property type="protein sequence ID" value="OAI19578.1"/>
    <property type="molecule type" value="Genomic_DNA"/>
</dbReference>
<sequence>MSFIIGLGANSRKEYHMKIRKGRATVKVNGLDFFRALSIWRIPTRHKLNAAMLVLFGLLHIADGVITYLGLSFTDVDEVNPILNYFAGLVGLGLAITSLKVAILLVIAFIFFDRHSIKGRWGTATLVWADAFYSWVVTNNFTLVMGA</sequence>